<evidence type="ECO:0000256" key="1">
    <source>
        <dbReference type="SAM" id="MobiDB-lite"/>
    </source>
</evidence>
<feature type="compositionally biased region" description="Polar residues" evidence="1">
    <location>
        <begin position="103"/>
        <end position="112"/>
    </location>
</feature>
<keyword evidence="3" id="KW-1185">Reference proteome</keyword>
<gene>
    <name evidence="2" type="ORF">Pmani_019715</name>
</gene>
<reference evidence="2" key="1">
    <citation type="submission" date="2023-11" db="EMBL/GenBank/DDBJ databases">
        <title>Genome assemblies of two species of porcelain crab, Petrolisthes cinctipes and Petrolisthes manimaculis (Anomura: Porcellanidae).</title>
        <authorList>
            <person name="Angst P."/>
        </authorList>
    </citation>
    <scope>NUCLEOTIDE SEQUENCE</scope>
    <source>
        <strain evidence="2">PB745_02</strain>
        <tissue evidence="2">Gill</tissue>
    </source>
</reference>
<dbReference type="Proteomes" id="UP001292094">
    <property type="component" value="Unassembled WGS sequence"/>
</dbReference>
<organism evidence="2 3">
    <name type="scientific">Petrolisthes manimaculis</name>
    <dbReference type="NCBI Taxonomy" id="1843537"/>
    <lineage>
        <taxon>Eukaryota</taxon>
        <taxon>Metazoa</taxon>
        <taxon>Ecdysozoa</taxon>
        <taxon>Arthropoda</taxon>
        <taxon>Crustacea</taxon>
        <taxon>Multicrustacea</taxon>
        <taxon>Malacostraca</taxon>
        <taxon>Eumalacostraca</taxon>
        <taxon>Eucarida</taxon>
        <taxon>Decapoda</taxon>
        <taxon>Pleocyemata</taxon>
        <taxon>Anomura</taxon>
        <taxon>Galatheoidea</taxon>
        <taxon>Porcellanidae</taxon>
        <taxon>Petrolisthes</taxon>
    </lineage>
</organism>
<name>A0AAE1PJ30_9EUCA</name>
<feature type="compositionally biased region" description="Basic and acidic residues" evidence="1">
    <location>
        <begin position="1"/>
        <end position="16"/>
    </location>
</feature>
<evidence type="ECO:0000313" key="3">
    <source>
        <dbReference type="Proteomes" id="UP001292094"/>
    </source>
</evidence>
<evidence type="ECO:0000313" key="2">
    <source>
        <dbReference type="EMBL" id="KAK4308606.1"/>
    </source>
</evidence>
<feature type="region of interest" description="Disordered" evidence="1">
    <location>
        <begin position="1"/>
        <end position="112"/>
    </location>
</feature>
<proteinExistence type="predicted"/>
<sequence length="112" mass="12281">MDVEKRGGGNENRVGEQPKTSSKLLQPLLKIPPRPSNHLPKKYLHAPPTTSKDISTSLQPPPKISPRPSNHLHVPPTTSTSLQPPSRPSSSLHRHLQVWPASPRTTQDQGTS</sequence>
<dbReference type="EMBL" id="JAWZYT010001868">
    <property type="protein sequence ID" value="KAK4308606.1"/>
    <property type="molecule type" value="Genomic_DNA"/>
</dbReference>
<comment type="caution">
    <text evidence="2">The sequence shown here is derived from an EMBL/GenBank/DDBJ whole genome shotgun (WGS) entry which is preliminary data.</text>
</comment>
<accession>A0AAE1PJ30</accession>
<dbReference type="AlphaFoldDB" id="A0AAE1PJ30"/>
<protein>
    <submittedName>
        <fullName evidence="2">Uncharacterized protein</fullName>
    </submittedName>
</protein>
<feature type="compositionally biased region" description="Low complexity" evidence="1">
    <location>
        <begin position="75"/>
        <end position="91"/>
    </location>
</feature>
<feature type="compositionally biased region" description="Polar residues" evidence="1">
    <location>
        <begin position="48"/>
        <end position="58"/>
    </location>
</feature>